<evidence type="ECO:0000313" key="2">
    <source>
        <dbReference type="Proteomes" id="UP001140949"/>
    </source>
</evidence>
<keyword evidence="2" id="KW-1185">Reference proteome</keyword>
<proteinExistence type="predicted"/>
<protein>
    <submittedName>
        <fullName evidence="1">Pollen-specific leucine-rich repeat extensin-like protein 3</fullName>
    </submittedName>
</protein>
<evidence type="ECO:0000313" key="1">
    <source>
        <dbReference type="EMBL" id="KAJ6849995.1"/>
    </source>
</evidence>
<dbReference type="EMBL" id="JANAVB010003398">
    <property type="protein sequence ID" value="KAJ6849995.1"/>
    <property type="molecule type" value="Genomic_DNA"/>
</dbReference>
<accession>A0AAX6IC70</accession>
<gene>
    <name evidence="1" type="ORF">M6B38_269225</name>
</gene>
<dbReference type="Proteomes" id="UP001140949">
    <property type="component" value="Unassembled WGS sequence"/>
</dbReference>
<dbReference type="AlphaFoldDB" id="A0AAX6IC70"/>
<organism evidence="1 2">
    <name type="scientific">Iris pallida</name>
    <name type="common">Sweet iris</name>
    <dbReference type="NCBI Taxonomy" id="29817"/>
    <lineage>
        <taxon>Eukaryota</taxon>
        <taxon>Viridiplantae</taxon>
        <taxon>Streptophyta</taxon>
        <taxon>Embryophyta</taxon>
        <taxon>Tracheophyta</taxon>
        <taxon>Spermatophyta</taxon>
        <taxon>Magnoliopsida</taxon>
        <taxon>Liliopsida</taxon>
        <taxon>Asparagales</taxon>
        <taxon>Iridaceae</taxon>
        <taxon>Iridoideae</taxon>
        <taxon>Irideae</taxon>
        <taxon>Iris</taxon>
    </lineage>
</organism>
<reference evidence="1" key="1">
    <citation type="journal article" date="2023" name="GigaByte">
        <title>Genome assembly of the bearded iris, Iris pallida Lam.</title>
        <authorList>
            <person name="Bruccoleri R.E."/>
            <person name="Oakeley E.J."/>
            <person name="Faust A.M.E."/>
            <person name="Altorfer M."/>
            <person name="Dessus-Babus S."/>
            <person name="Burckhardt D."/>
            <person name="Oertli M."/>
            <person name="Naumann U."/>
            <person name="Petersen F."/>
            <person name="Wong J."/>
        </authorList>
    </citation>
    <scope>NUCLEOTIDE SEQUENCE</scope>
    <source>
        <strain evidence="1">GSM-AAB239-AS_SAM_17_03QT</strain>
    </source>
</reference>
<sequence length="108" mass="11608">MVFSLASIIPALTYEIPSSQIHLAITTTNAQPTSTKVSCIVSMSILPPFTILLHLQLHKNSITCSTTLQITTAPARSTIVVTITGQVSAVLIFTCNKSNHRRTCAQPT</sequence>
<reference evidence="1" key="2">
    <citation type="submission" date="2023-04" db="EMBL/GenBank/DDBJ databases">
        <authorList>
            <person name="Bruccoleri R.E."/>
            <person name="Oakeley E.J."/>
            <person name="Faust A.-M."/>
            <person name="Dessus-Babus S."/>
            <person name="Altorfer M."/>
            <person name="Burckhardt D."/>
            <person name="Oertli M."/>
            <person name="Naumann U."/>
            <person name="Petersen F."/>
            <person name="Wong J."/>
        </authorList>
    </citation>
    <scope>NUCLEOTIDE SEQUENCE</scope>
    <source>
        <strain evidence="1">GSM-AAB239-AS_SAM_17_03QT</strain>
        <tissue evidence="1">Leaf</tissue>
    </source>
</reference>
<name>A0AAX6IC70_IRIPA</name>
<comment type="caution">
    <text evidence="1">The sequence shown here is derived from an EMBL/GenBank/DDBJ whole genome shotgun (WGS) entry which is preliminary data.</text>
</comment>